<evidence type="ECO:0000256" key="1">
    <source>
        <dbReference type="ARBA" id="ARBA00001924"/>
    </source>
</evidence>
<protein>
    <recommendedName>
        <fullName evidence="9">Sulfite oxidase</fullName>
    </recommendedName>
</protein>
<dbReference type="SUPFAM" id="SSF56524">
    <property type="entry name" value="Oxidoreductase molybdopterin-binding domain"/>
    <property type="match status" value="1"/>
</dbReference>
<dbReference type="Pfam" id="PF03404">
    <property type="entry name" value="Mo-co_dimer"/>
    <property type="match status" value="1"/>
</dbReference>
<evidence type="ECO:0008006" key="9">
    <source>
        <dbReference type="Google" id="ProtNLM"/>
    </source>
</evidence>
<dbReference type="RefSeq" id="WP_284340304.1">
    <property type="nucleotide sequence ID" value="NZ_BSNS01000010.1"/>
</dbReference>
<evidence type="ECO:0000313" key="8">
    <source>
        <dbReference type="Proteomes" id="UP001156691"/>
    </source>
</evidence>
<keyword evidence="3" id="KW-0479">Metal-binding</keyword>
<organism evidence="7 8">
    <name type="scientific">Devosia nitrariae</name>
    <dbReference type="NCBI Taxonomy" id="2071872"/>
    <lineage>
        <taxon>Bacteria</taxon>
        <taxon>Pseudomonadati</taxon>
        <taxon>Pseudomonadota</taxon>
        <taxon>Alphaproteobacteria</taxon>
        <taxon>Hyphomicrobiales</taxon>
        <taxon>Devosiaceae</taxon>
        <taxon>Devosia</taxon>
    </lineage>
</organism>
<dbReference type="InterPro" id="IPR008335">
    <property type="entry name" value="Mopterin_OxRdtase_euk"/>
</dbReference>
<dbReference type="EMBL" id="BSNS01000010">
    <property type="protein sequence ID" value="GLQ54854.1"/>
    <property type="molecule type" value="Genomic_DNA"/>
</dbReference>
<evidence type="ECO:0000256" key="2">
    <source>
        <dbReference type="ARBA" id="ARBA00022505"/>
    </source>
</evidence>
<dbReference type="InterPro" id="IPR014756">
    <property type="entry name" value="Ig_E-set"/>
</dbReference>
<keyword evidence="4" id="KW-0560">Oxidoreductase</keyword>
<keyword evidence="8" id="KW-1185">Reference proteome</keyword>
<dbReference type="CDD" id="cd02110">
    <property type="entry name" value="SO_family_Moco_dimer"/>
    <property type="match status" value="1"/>
</dbReference>
<sequence length="385" mass="42688">MQDIPRREFIVKGSAVLAGLAAFQLASRAYGFPSRPGEEVVPWSDTLPPNPVPEVIKNQLVWSDLDSWITPNEQFFSIAHFDRPVIDPATWSLDITGLVGRPMTLSLDDIKQRPRQEVVFTVECSGNDGLPFFNGGIGNATWAGTPLAPILEEAGILEDGIEVVFWGADQGDVSIRDITFKQNFARSMSLADAMNPNNILCYEMNGEPLPADNGAPLRLIAPGWYGIANIKWLNRMEVLDRRFQGLFMARDYVTLREEQRDGETVWMETSVGPALLKSAPARITRVGTDYRILGAAWGAPIERVEVRVDDGDWIEAVIDDSEEAEFAWKIWSLDWPDPASGSHAVTSRAIDTSGNIQPAMDDPLMTKKVTFWETNGQVTRNVVIG</sequence>
<dbReference type="PANTHER" id="PTHR19372">
    <property type="entry name" value="SULFITE REDUCTASE"/>
    <property type="match status" value="1"/>
</dbReference>
<dbReference type="Proteomes" id="UP001156691">
    <property type="component" value="Unassembled WGS sequence"/>
</dbReference>
<dbReference type="Gene3D" id="3.90.420.10">
    <property type="entry name" value="Oxidoreductase, molybdopterin-binding domain"/>
    <property type="match status" value="1"/>
</dbReference>
<evidence type="ECO:0000256" key="3">
    <source>
        <dbReference type="ARBA" id="ARBA00022723"/>
    </source>
</evidence>
<accession>A0ABQ5W4Z4</accession>
<keyword evidence="2" id="KW-0500">Molybdenum</keyword>
<dbReference type="InterPro" id="IPR005066">
    <property type="entry name" value="MoCF_OxRdtse_dimer"/>
</dbReference>
<name>A0ABQ5W4Z4_9HYPH</name>
<reference evidence="8" key="1">
    <citation type="journal article" date="2019" name="Int. J. Syst. Evol. Microbiol.">
        <title>The Global Catalogue of Microorganisms (GCM) 10K type strain sequencing project: providing services to taxonomists for standard genome sequencing and annotation.</title>
        <authorList>
            <consortium name="The Broad Institute Genomics Platform"/>
            <consortium name="The Broad Institute Genome Sequencing Center for Infectious Disease"/>
            <person name="Wu L."/>
            <person name="Ma J."/>
        </authorList>
    </citation>
    <scope>NUCLEOTIDE SEQUENCE [LARGE SCALE GENOMIC DNA]</scope>
    <source>
        <strain evidence="8">NBRC 112416</strain>
    </source>
</reference>
<dbReference type="PRINTS" id="PR00407">
    <property type="entry name" value="EUMOPTERIN"/>
</dbReference>
<gene>
    <name evidence="7" type="ORF">GCM10010862_21130</name>
</gene>
<dbReference type="InterPro" id="IPR036374">
    <property type="entry name" value="OxRdtase_Mopterin-bd_sf"/>
</dbReference>
<evidence type="ECO:0000259" key="5">
    <source>
        <dbReference type="Pfam" id="PF00174"/>
    </source>
</evidence>
<proteinExistence type="predicted"/>
<dbReference type="InterPro" id="IPR000572">
    <property type="entry name" value="OxRdtase_Mopterin-bd_dom"/>
</dbReference>
<feature type="domain" description="Moybdenum cofactor oxidoreductase dimerisation" evidence="6">
    <location>
        <begin position="284"/>
        <end position="359"/>
    </location>
</feature>
<dbReference type="Pfam" id="PF00174">
    <property type="entry name" value="Oxidored_molyb"/>
    <property type="match status" value="1"/>
</dbReference>
<evidence type="ECO:0000256" key="4">
    <source>
        <dbReference type="ARBA" id="ARBA00023002"/>
    </source>
</evidence>
<feature type="domain" description="Oxidoreductase molybdopterin-binding" evidence="5">
    <location>
        <begin position="80"/>
        <end position="245"/>
    </location>
</feature>
<evidence type="ECO:0000313" key="7">
    <source>
        <dbReference type="EMBL" id="GLQ54854.1"/>
    </source>
</evidence>
<dbReference type="PANTHER" id="PTHR19372:SF7">
    <property type="entry name" value="SULFITE OXIDASE, MITOCHONDRIAL"/>
    <property type="match status" value="1"/>
</dbReference>
<dbReference type="Gene3D" id="2.60.40.650">
    <property type="match status" value="1"/>
</dbReference>
<evidence type="ECO:0000259" key="6">
    <source>
        <dbReference type="Pfam" id="PF03404"/>
    </source>
</evidence>
<comment type="caution">
    <text evidence="7">The sequence shown here is derived from an EMBL/GenBank/DDBJ whole genome shotgun (WGS) entry which is preliminary data.</text>
</comment>
<comment type="cofactor">
    <cofactor evidence="1">
        <name>Mo-molybdopterin</name>
        <dbReference type="ChEBI" id="CHEBI:71302"/>
    </cofactor>
</comment>
<dbReference type="SUPFAM" id="SSF81296">
    <property type="entry name" value="E set domains"/>
    <property type="match status" value="1"/>
</dbReference>